<protein>
    <submittedName>
        <fullName evidence="3">Ribonuclease H2 non-catalytic subunit (Ylr154p-like), putative</fullName>
    </submittedName>
</protein>
<dbReference type="InterPro" id="IPR013924">
    <property type="entry name" value="RNase_H2_suC"/>
</dbReference>
<dbReference type="VEuPathDB" id="PiroplasmaDB:TA14010"/>
<sequence>MDIEVNILPCLIKYNGPTEFRKRFKEKIRKLSQDSSSSSSTLDSSSTSCTSDSSNSTDTTDSNSIPGGFDIKEICGSCTNNVNFSVKVTEKLIKDVYYPIRGVDKLLKDKYYVLFRGRQMRGSRLALEDFGYNMSVVTKDNRHKESNFSKNTSTESTYLIKTANISSIT</sequence>
<name>A0A3B0MMM3_THEAN</name>
<feature type="region of interest" description="Disordered" evidence="1">
    <location>
        <begin position="35"/>
        <end position="62"/>
    </location>
</feature>
<dbReference type="EMBL" id="UIVT01000002">
    <property type="protein sequence ID" value="SVP90866.1"/>
    <property type="molecule type" value="Genomic_DNA"/>
</dbReference>
<dbReference type="Gene3D" id="2.40.128.680">
    <property type="match status" value="1"/>
</dbReference>
<proteinExistence type="predicted"/>
<dbReference type="Pfam" id="PF08615">
    <property type="entry name" value="RNase_H2_suC"/>
    <property type="match status" value="1"/>
</dbReference>
<reference evidence="3" key="1">
    <citation type="submission" date="2018-07" db="EMBL/GenBank/DDBJ databases">
        <authorList>
            <person name="Quirk P.G."/>
            <person name="Krulwich T.A."/>
        </authorList>
    </citation>
    <scope>NUCLEOTIDE SEQUENCE</scope>
    <source>
        <strain evidence="3">Anand</strain>
    </source>
</reference>
<dbReference type="GO" id="GO:0032299">
    <property type="term" value="C:ribonuclease H2 complex"/>
    <property type="evidence" value="ECO:0007669"/>
    <property type="project" value="InterPro"/>
</dbReference>
<evidence type="ECO:0000313" key="3">
    <source>
        <dbReference type="EMBL" id="SVP91433.1"/>
    </source>
</evidence>
<accession>A0A3B0MMM3</accession>
<organism evidence="3">
    <name type="scientific">Theileria annulata</name>
    <dbReference type="NCBI Taxonomy" id="5874"/>
    <lineage>
        <taxon>Eukaryota</taxon>
        <taxon>Sar</taxon>
        <taxon>Alveolata</taxon>
        <taxon>Apicomplexa</taxon>
        <taxon>Aconoidasida</taxon>
        <taxon>Piroplasmida</taxon>
        <taxon>Theileriidae</taxon>
        <taxon>Theileria</taxon>
    </lineage>
</organism>
<evidence type="ECO:0000256" key="1">
    <source>
        <dbReference type="SAM" id="MobiDB-lite"/>
    </source>
</evidence>
<dbReference type="AlphaFoldDB" id="A0A3B0MMM3"/>
<evidence type="ECO:0000313" key="2">
    <source>
        <dbReference type="EMBL" id="SVP90866.1"/>
    </source>
</evidence>
<dbReference type="GO" id="GO:0006401">
    <property type="term" value="P:RNA catabolic process"/>
    <property type="evidence" value="ECO:0007669"/>
    <property type="project" value="InterPro"/>
</dbReference>
<gene>
    <name evidence="2" type="ORF">TAT_000157700</name>
    <name evidence="3" type="ORF">TAV_000157900</name>
</gene>
<dbReference type="EMBL" id="UIVS01000002">
    <property type="protein sequence ID" value="SVP91433.1"/>
    <property type="molecule type" value="Genomic_DNA"/>
</dbReference>